<proteinExistence type="predicted"/>
<dbReference type="STRING" id="1183438.GKIL_2831"/>
<dbReference type="SUPFAM" id="SSF55729">
    <property type="entry name" value="Acyl-CoA N-acyltransferases (Nat)"/>
    <property type="match status" value="1"/>
</dbReference>
<keyword evidence="2 4" id="KW-0808">Transferase</keyword>
<dbReference type="PANTHER" id="PTHR36449">
    <property type="entry name" value="ACETYLTRANSFERASE-RELATED"/>
    <property type="match status" value="1"/>
</dbReference>
<dbReference type="Gene3D" id="3.40.630.30">
    <property type="match status" value="1"/>
</dbReference>
<evidence type="ECO:0000256" key="1">
    <source>
        <dbReference type="ARBA" id="ARBA00022649"/>
    </source>
</evidence>
<sequence>MTPAWHEEAIARHHDRKAFDCGDQDLNNFLRHSARQSHDRGGAKTFLAIGDSDGSILGFYSVAPAELAYARTPEVVRRGLAKHAVPGFRLARLAVHVDVQKKGLGGQLLLAAGRRCLRTAAEVGGVVLLIDAKSPPAASWYAGFGAVALEDAPLTLMLPLETIEISLRAAEKL</sequence>
<dbReference type="EMBL" id="CP003587">
    <property type="protein sequence ID" value="AGY59077.1"/>
    <property type="molecule type" value="Genomic_DNA"/>
</dbReference>
<keyword evidence="3" id="KW-0012">Acyltransferase</keyword>
<keyword evidence="1" id="KW-1277">Toxin-antitoxin system</keyword>
<dbReference type="RefSeq" id="WP_023174296.1">
    <property type="nucleotide sequence ID" value="NC_022600.1"/>
</dbReference>
<reference evidence="4 5" key="1">
    <citation type="journal article" date="2013" name="PLoS ONE">
        <title>Cultivation and Complete Genome Sequencing of Gloeobacter kilaueensis sp. nov., from a Lava Cave in Kilauea Caldera, Hawai'i.</title>
        <authorList>
            <person name="Saw J.H."/>
            <person name="Schatz M."/>
            <person name="Brown M.V."/>
            <person name="Kunkel D.D."/>
            <person name="Foster J.S."/>
            <person name="Shick H."/>
            <person name="Christensen S."/>
            <person name="Hou S."/>
            <person name="Wan X."/>
            <person name="Donachie S.P."/>
        </authorList>
    </citation>
    <scope>NUCLEOTIDE SEQUENCE [LARGE SCALE GENOMIC DNA]</scope>
    <source>
        <strain evidence="5">JS</strain>
    </source>
</reference>
<dbReference type="PATRIC" id="fig|1183438.3.peg.2792"/>
<organism evidence="4 5">
    <name type="scientific">Gloeobacter kilaueensis (strain ATCC BAA-2537 / CCAP 1431/1 / ULC 316 / JS1)</name>
    <dbReference type="NCBI Taxonomy" id="1183438"/>
    <lineage>
        <taxon>Bacteria</taxon>
        <taxon>Bacillati</taxon>
        <taxon>Cyanobacteriota</taxon>
        <taxon>Cyanophyceae</taxon>
        <taxon>Gloeobacterales</taxon>
        <taxon>Gloeobacteraceae</taxon>
        <taxon>Gloeobacter</taxon>
    </lineage>
</organism>
<dbReference type="HOGENOM" id="CLU_101288_3_1_3"/>
<evidence type="ECO:0000256" key="2">
    <source>
        <dbReference type="ARBA" id="ARBA00022679"/>
    </source>
</evidence>
<keyword evidence="5" id="KW-1185">Reference proteome</keyword>
<accession>U5QJB8</accession>
<dbReference type="PANTHER" id="PTHR36449:SF1">
    <property type="entry name" value="ACETYLTRANSFERASE"/>
    <property type="match status" value="1"/>
</dbReference>
<protein>
    <submittedName>
        <fullName evidence="4">GCN5-related N-acetyltransferase</fullName>
    </submittedName>
</protein>
<dbReference type="GO" id="GO:0016746">
    <property type="term" value="F:acyltransferase activity"/>
    <property type="evidence" value="ECO:0007669"/>
    <property type="project" value="UniProtKB-KW"/>
</dbReference>
<dbReference type="KEGG" id="glj:GKIL_2831"/>
<name>U5QJB8_GLOK1</name>
<dbReference type="AlphaFoldDB" id="U5QJB8"/>
<evidence type="ECO:0000313" key="5">
    <source>
        <dbReference type="Proteomes" id="UP000017396"/>
    </source>
</evidence>
<dbReference type="OrthoDB" id="9799147at2"/>
<gene>
    <name evidence="4" type="ORF">GKIL_2831</name>
</gene>
<evidence type="ECO:0000313" key="4">
    <source>
        <dbReference type="EMBL" id="AGY59077.1"/>
    </source>
</evidence>
<dbReference type="InterPro" id="IPR016181">
    <property type="entry name" value="Acyl_CoA_acyltransferase"/>
</dbReference>
<dbReference type="eggNOG" id="COG0454">
    <property type="taxonomic scope" value="Bacteria"/>
</dbReference>
<evidence type="ECO:0000256" key="3">
    <source>
        <dbReference type="ARBA" id="ARBA00023315"/>
    </source>
</evidence>
<dbReference type="Proteomes" id="UP000017396">
    <property type="component" value="Chromosome"/>
</dbReference>